<dbReference type="EMBL" id="BSUZ01000001">
    <property type="protein sequence ID" value="GMA84838.1"/>
    <property type="molecule type" value="Genomic_DNA"/>
</dbReference>
<organism evidence="1 2">
    <name type="scientific">Angustibacter aerolatus</name>
    <dbReference type="NCBI Taxonomy" id="1162965"/>
    <lineage>
        <taxon>Bacteria</taxon>
        <taxon>Bacillati</taxon>
        <taxon>Actinomycetota</taxon>
        <taxon>Actinomycetes</taxon>
        <taxon>Kineosporiales</taxon>
        <taxon>Kineosporiaceae</taxon>
    </lineage>
</organism>
<comment type="caution">
    <text evidence="1">The sequence shown here is derived from an EMBL/GenBank/DDBJ whole genome shotgun (WGS) entry which is preliminary data.</text>
</comment>
<accession>A0ABQ6J9H9</accession>
<protein>
    <submittedName>
        <fullName evidence="1">Uncharacterized protein</fullName>
    </submittedName>
</protein>
<name>A0ABQ6J9H9_9ACTN</name>
<evidence type="ECO:0000313" key="2">
    <source>
        <dbReference type="Proteomes" id="UP001157017"/>
    </source>
</evidence>
<evidence type="ECO:0000313" key="1">
    <source>
        <dbReference type="EMBL" id="GMA84838.1"/>
    </source>
</evidence>
<reference evidence="2" key="1">
    <citation type="journal article" date="2019" name="Int. J. Syst. Evol. Microbiol.">
        <title>The Global Catalogue of Microorganisms (GCM) 10K type strain sequencing project: providing services to taxonomists for standard genome sequencing and annotation.</title>
        <authorList>
            <consortium name="The Broad Institute Genomics Platform"/>
            <consortium name="The Broad Institute Genome Sequencing Center for Infectious Disease"/>
            <person name="Wu L."/>
            <person name="Ma J."/>
        </authorList>
    </citation>
    <scope>NUCLEOTIDE SEQUENCE [LARGE SCALE GENOMIC DNA]</scope>
    <source>
        <strain evidence="2">NBRC 108730</strain>
    </source>
</reference>
<dbReference type="Proteomes" id="UP001157017">
    <property type="component" value="Unassembled WGS sequence"/>
</dbReference>
<gene>
    <name evidence="1" type="ORF">GCM10025868_00880</name>
</gene>
<proteinExistence type="predicted"/>
<keyword evidence="2" id="KW-1185">Reference proteome</keyword>
<sequence length="149" mass="14878">MSLFSCCTFDCAFVVSRLPALGLRGLDLRLGRRDAEGVGLLLRLRPPDGVGLEVDLADAEAGGLADRAVLGRDALGLRGGRLLGAAGGGDGGGDAAHVGAEGGLDGGGGARLLLPLPEEPEVVPVLQAATSDVTAAAPMQAVAMRRADI</sequence>